<evidence type="ECO:0000256" key="1">
    <source>
        <dbReference type="SAM" id="MobiDB-lite"/>
    </source>
</evidence>
<accession>A0AAN6UV64</accession>
<feature type="region of interest" description="Disordered" evidence="1">
    <location>
        <begin position="124"/>
        <end position="151"/>
    </location>
</feature>
<dbReference type="AlphaFoldDB" id="A0AAN6UV64"/>
<organism evidence="2 3">
    <name type="scientific">Trichocladium antarcticum</name>
    <dbReference type="NCBI Taxonomy" id="1450529"/>
    <lineage>
        <taxon>Eukaryota</taxon>
        <taxon>Fungi</taxon>
        <taxon>Dikarya</taxon>
        <taxon>Ascomycota</taxon>
        <taxon>Pezizomycotina</taxon>
        <taxon>Sordariomycetes</taxon>
        <taxon>Sordariomycetidae</taxon>
        <taxon>Sordariales</taxon>
        <taxon>Chaetomiaceae</taxon>
        <taxon>Trichocladium</taxon>
    </lineage>
</organism>
<feature type="region of interest" description="Disordered" evidence="1">
    <location>
        <begin position="190"/>
        <end position="250"/>
    </location>
</feature>
<reference evidence="2" key="2">
    <citation type="submission" date="2023-05" db="EMBL/GenBank/DDBJ databases">
        <authorList>
            <consortium name="Lawrence Berkeley National Laboratory"/>
            <person name="Steindorff A."/>
            <person name="Hensen N."/>
            <person name="Bonometti L."/>
            <person name="Westerberg I."/>
            <person name="Brannstrom I.O."/>
            <person name="Guillou S."/>
            <person name="Cros-Aarteil S."/>
            <person name="Calhoun S."/>
            <person name="Haridas S."/>
            <person name="Kuo A."/>
            <person name="Mondo S."/>
            <person name="Pangilinan J."/>
            <person name="Riley R."/>
            <person name="Labutti K."/>
            <person name="Andreopoulos B."/>
            <person name="Lipzen A."/>
            <person name="Chen C."/>
            <person name="Yanf M."/>
            <person name="Daum C."/>
            <person name="Ng V."/>
            <person name="Clum A."/>
            <person name="Ohm R."/>
            <person name="Martin F."/>
            <person name="Silar P."/>
            <person name="Natvig D."/>
            <person name="Lalanne C."/>
            <person name="Gautier V."/>
            <person name="Ament-Velasquez S.L."/>
            <person name="Kruys A."/>
            <person name="Hutchinson M.I."/>
            <person name="Powell A.J."/>
            <person name="Barry K."/>
            <person name="Miller A.N."/>
            <person name="Grigoriev I.V."/>
            <person name="Debuchy R."/>
            <person name="Gladieux P."/>
            <person name="Thoren M.H."/>
            <person name="Johannesson H."/>
        </authorList>
    </citation>
    <scope>NUCLEOTIDE SEQUENCE</scope>
    <source>
        <strain evidence="2">CBS 123565</strain>
    </source>
</reference>
<feature type="compositionally biased region" description="Polar residues" evidence="1">
    <location>
        <begin position="126"/>
        <end position="145"/>
    </location>
</feature>
<evidence type="ECO:0000313" key="2">
    <source>
        <dbReference type="EMBL" id="KAK4138436.1"/>
    </source>
</evidence>
<dbReference type="Proteomes" id="UP001304895">
    <property type="component" value="Unassembled WGS sequence"/>
</dbReference>
<name>A0AAN6UV64_9PEZI</name>
<proteinExistence type="predicted"/>
<dbReference type="EMBL" id="MU853401">
    <property type="protein sequence ID" value="KAK4138436.1"/>
    <property type="molecule type" value="Genomic_DNA"/>
</dbReference>
<keyword evidence="3" id="KW-1185">Reference proteome</keyword>
<gene>
    <name evidence="2" type="ORF">BT67DRAFT_9240</name>
</gene>
<protein>
    <submittedName>
        <fullName evidence="2">Uncharacterized protein</fullName>
    </submittedName>
</protein>
<evidence type="ECO:0000313" key="3">
    <source>
        <dbReference type="Proteomes" id="UP001304895"/>
    </source>
</evidence>
<sequence length="250" mass="25707">MVSTSSSISLDRITQTSDGACVGGSDGFRPLGLLLIAPRSRALLGHYKGTNPINTRSVASLNHISTIKHLPQSLSKPPHRCLFNPSTPPFSHDSRSTRMAAAVDFRSLSAMFAAARKKPLDRNFASKFSSPQPAATQNDSPSDTGTRPHILAPPDRLILDIEVHGNPRPVSATVADAFLAELNKPVPATATPAASSAVGPSGASKPVTKAASGPVAAAKAVSAAKAAPASVATSKKSSAGTTTKSTTEKK</sequence>
<reference evidence="2" key="1">
    <citation type="journal article" date="2023" name="Mol. Phylogenet. Evol.">
        <title>Genome-scale phylogeny and comparative genomics of the fungal order Sordariales.</title>
        <authorList>
            <person name="Hensen N."/>
            <person name="Bonometti L."/>
            <person name="Westerberg I."/>
            <person name="Brannstrom I.O."/>
            <person name="Guillou S."/>
            <person name="Cros-Aarteil S."/>
            <person name="Calhoun S."/>
            <person name="Haridas S."/>
            <person name="Kuo A."/>
            <person name="Mondo S."/>
            <person name="Pangilinan J."/>
            <person name="Riley R."/>
            <person name="LaButti K."/>
            <person name="Andreopoulos B."/>
            <person name="Lipzen A."/>
            <person name="Chen C."/>
            <person name="Yan M."/>
            <person name="Daum C."/>
            <person name="Ng V."/>
            <person name="Clum A."/>
            <person name="Steindorff A."/>
            <person name="Ohm R.A."/>
            <person name="Martin F."/>
            <person name="Silar P."/>
            <person name="Natvig D.O."/>
            <person name="Lalanne C."/>
            <person name="Gautier V."/>
            <person name="Ament-Velasquez S.L."/>
            <person name="Kruys A."/>
            <person name="Hutchinson M.I."/>
            <person name="Powell A.J."/>
            <person name="Barry K."/>
            <person name="Miller A.N."/>
            <person name="Grigoriev I.V."/>
            <person name="Debuchy R."/>
            <person name="Gladieux P."/>
            <person name="Hiltunen Thoren M."/>
            <person name="Johannesson H."/>
        </authorList>
    </citation>
    <scope>NUCLEOTIDE SEQUENCE</scope>
    <source>
        <strain evidence="2">CBS 123565</strain>
    </source>
</reference>
<comment type="caution">
    <text evidence="2">The sequence shown here is derived from an EMBL/GenBank/DDBJ whole genome shotgun (WGS) entry which is preliminary data.</text>
</comment>